<proteinExistence type="predicted"/>
<dbReference type="Pfam" id="PF05402">
    <property type="entry name" value="PqqD"/>
    <property type="match status" value="1"/>
</dbReference>
<comment type="caution">
    <text evidence="1">The sequence shown here is derived from an EMBL/GenBank/DDBJ whole genome shotgun (WGS) entry which is preliminary data.</text>
</comment>
<protein>
    <recommendedName>
        <fullName evidence="3">PqqD family peptide modification chaperone</fullName>
    </recommendedName>
</protein>
<dbReference type="InterPro" id="IPR027417">
    <property type="entry name" value="P-loop_NTPase"/>
</dbReference>
<dbReference type="Proteomes" id="UP001260188">
    <property type="component" value="Unassembled WGS sequence"/>
</dbReference>
<accession>A0ABU1I300</accession>
<evidence type="ECO:0008006" key="3">
    <source>
        <dbReference type="Google" id="ProtNLM"/>
    </source>
</evidence>
<evidence type="ECO:0000313" key="1">
    <source>
        <dbReference type="EMBL" id="MDR6167468.1"/>
    </source>
</evidence>
<keyword evidence="2" id="KW-1185">Reference proteome</keyword>
<reference evidence="1 2" key="1">
    <citation type="submission" date="2023-08" db="EMBL/GenBank/DDBJ databases">
        <title>Functional and genomic diversity of the sorghum phyllosphere microbiome.</title>
        <authorList>
            <person name="Shade A."/>
        </authorList>
    </citation>
    <scope>NUCLEOTIDE SEQUENCE [LARGE SCALE GENOMIC DNA]</scope>
    <source>
        <strain evidence="1 2">SORGH_AS_0919</strain>
    </source>
</reference>
<name>A0ABU1I300_9MICO</name>
<dbReference type="EMBL" id="JAVIZA010000001">
    <property type="protein sequence ID" value="MDR6167468.1"/>
    <property type="molecule type" value="Genomic_DNA"/>
</dbReference>
<gene>
    <name evidence="1" type="ORF">QE367_001672</name>
</gene>
<evidence type="ECO:0000313" key="2">
    <source>
        <dbReference type="Proteomes" id="UP001260188"/>
    </source>
</evidence>
<dbReference type="SUPFAM" id="SSF52540">
    <property type="entry name" value="P-loop containing nucleoside triphosphate hydrolases"/>
    <property type="match status" value="1"/>
</dbReference>
<sequence length="466" mass="48333">MSPLPLVSALGCAVRIDADDRADGDIEAIVRAWRDAEATPDDPLPAAHRSVALTRGELRRELAALSQAVTLAAIEARRGELWMLHAGGLADDEGNVVAVVGPSGRGKTTATRALAAHYGYVTDETVGITDDGTVLPYRKPLSIIEDPAGDKAQRSASELGLRPLAARPLRLSAIVLLHRVPGGPEVPVLESCALGDVLPELVEQTSYLADLPAPLHRIAAHVAAIGGVHRVTYSEAETLAAALAPLFRPGDVVATLPVADAKPLTAEVETDLDPATGTTWWRGAHLDAIALGSPTDGAGERLALLQPEPAGGATLHIIDGIGPALWRAADGRSARALAEAVVAAHGAPPRGDAEAVVGAALDALGAADVVVREPSWRTRADAAWTSSDDGFVALSLARGGSPEPVALRDTAAIIWSALTTARGATAESLVRVIAERGDVDGTEIDRDVRAFLRSLAERGLAEPYLP</sequence>
<dbReference type="RefSeq" id="WP_114599306.1">
    <property type="nucleotide sequence ID" value="NZ_JAVIZA010000001.1"/>
</dbReference>
<dbReference type="InterPro" id="IPR041881">
    <property type="entry name" value="PqqD_sf"/>
</dbReference>
<dbReference type="InterPro" id="IPR008792">
    <property type="entry name" value="PQQD"/>
</dbReference>
<dbReference type="Gene3D" id="1.10.10.1150">
    <property type="entry name" value="Coenzyme PQQ synthesis protein D (PqqD)"/>
    <property type="match status" value="1"/>
</dbReference>
<organism evidence="1 2">
    <name type="scientific">Microbacterium paludicola</name>
    <dbReference type="NCBI Taxonomy" id="300019"/>
    <lineage>
        <taxon>Bacteria</taxon>
        <taxon>Bacillati</taxon>
        <taxon>Actinomycetota</taxon>
        <taxon>Actinomycetes</taxon>
        <taxon>Micrococcales</taxon>
        <taxon>Microbacteriaceae</taxon>
        <taxon>Microbacterium</taxon>
    </lineage>
</organism>